<evidence type="ECO:0000313" key="1">
    <source>
        <dbReference type="EMBL" id="KAH3834804.1"/>
    </source>
</evidence>
<dbReference type="EMBL" id="JAIWYP010000004">
    <property type="protein sequence ID" value="KAH3834804.1"/>
    <property type="molecule type" value="Genomic_DNA"/>
</dbReference>
<evidence type="ECO:0000313" key="2">
    <source>
        <dbReference type="Proteomes" id="UP000828390"/>
    </source>
</evidence>
<dbReference type="AlphaFoldDB" id="A0A9D4K8A2"/>
<keyword evidence="2" id="KW-1185">Reference proteome</keyword>
<reference evidence="1" key="1">
    <citation type="journal article" date="2019" name="bioRxiv">
        <title>The Genome of the Zebra Mussel, Dreissena polymorpha: A Resource for Invasive Species Research.</title>
        <authorList>
            <person name="McCartney M.A."/>
            <person name="Auch B."/>
            <person name="Kono T."/>
            <person name="Mallez S."/>
            <person name="Zhang Y."/>
            <person name="Obille A."/>
            <person name="Becker A."/>
            <person name="Abrahante J.E."/>
            <person name="Garbe J."/>
            <person name="Badalamenti J.P."/>
            <person name="Herman A."/>
            <person name="Mangelson H."/>
            <person name="Liachko I."/>
            <person name="Sullivan S."/>
            <person name="Sone E.D."/>
            <person name="Koren S."/>
            <person name="Silverstein K.A.T."/>
            <person name="Beckman K.B."/>
            <person name="Gohl D.M."/>
        </authorList>
    </citation>
    <scope>NUCLEOTIDE SEQUENCE</scope>
    <source>
        <strain evidence="1">Duluth1</strain>
        <tissue evidence="1">Whole animal</tissue>
    </source>
</reference>
<dbReference type="Proteomes" id="UP000828390">
    <property type="component" value="Unassembled WGS sequence"/>
</dbReference>
<gene>
    <name evidence="1" type="ORF">DPMN_108139</name>
</gene>
<accession>A0A9D4K8A2</accession>
<organism evidence="1 2">
    <name type="scientific">Dreissena polymorpha</name>
    <name type="common">Zebra mussel</name>
    <name type="synonym">Mytilus polymorpha</name>
    <dbReference type="NCBI Taxonomy" id="45954"/>
    <lineage>
        <taxon>Eukaryota</taxon>
        <taxon>Metazoa</taxon>
        <taxon>Spiralia</taxon>
        <taxon>Lophotrochozoa</taxon>
        <taxon>Mollusca</taxon>
        <taxon>Bivalvia</taxon>
        <taxon>Autobranchia</taxon>
        <taxon>Heteroconchia</taxon>
        <taxon>Euheterodonta</taxon>
        <taxon>Imparidentia</taxon>
        <taxon>Neoheterodontei</taxon>
        <taxon>Myida</taxon>
        <taxon>Dreissenoidea</taxon>
        <taxon>Dreissenidae</taxon>
        <taxon>Dreissena</taxon>
    </lineage>
</organism>
<name>A0A9D4K8A2_DREPO</name>
<protein>
    <submittedName>
        <fullName evidence="1">Uncharacterized protein</fullName>
    </submittedName>
</protein>
<sequence length="66" mass="7193">MRAMKAVFTLQQLMDCSMKGAATFRHGIPCPCLPKAESGHSCDSCKRISLVCARGREKNESHAPSL</sequence>
<reference evidence="1" key="2">
    <citation type="submission" date="2020-11" db="EMBL/GenBank/DDBJ databases">
        <authorList>
            <person name="McCartney M.A."/>
            <person name="Auch B."/>
            <person name="Kono T."/>
            <person name="Mallez S."/>
            <person name="Becker A."/>
            <person name="Gohl D.M."/>
            <person name="Silverstein K.A.T."/>
            <person name="Koren S."/>
            <person name="Bechman K.B."/>
            <person name="Herman A."/>
            <person name="Abrahante J.E."/>
            <person name="Garbe J."/>
        </authorList>
    </citation>
    <scope>NUCLEOTIDE SEQUENCE</scope>
    <source>
        <strain evidence="1">Duluth1</strain>
        <tissue evidence="1">Whole animal</tissue>
    </source>
</reference>
<proteinExistence type="predicted"/>
<comment type="caution">
    <text evidence="1">The sequence shown here is derived from an EMBL/GenBank/DDBJ whole genome shotgun (WGS) entry which is preliminary data.</text>
</comment>